<dbReference type="GO" id="GO:0070531">
    <property type="term" value="C:BRCA1-A complex"/>
    <property type="evidence" value="ECO:0007669"/>
    <property type="project" value="UniProtKB-UniRule"/>
</dbReference>
<evidence type="ECO:0000256" key="3">
    <source>
        <dbReference type="ARBA" id="ARBA00022490"/>
    </source>
</evidence>
<keyword evidence="8 15" id="KW-0498">Mitosis</keyword>
<evidence type="ECO:0000256" key="7">
    <source>
        <dbReference type="ARBA" id="ARBA00022763"/>
    </source>
</evidence>
<keyword evidence="5 15" id="KW-0053">Apoptosis</keyword>
<gene>
    <name evidence="16" type="ORF">g.29144</name>
</gene>
<evidence type="ECO:0000256" key="5">
    <source>
        <dbReference type="ARBA" id="ARBA00022703"/>
    </source>
</evidence>
<comment type="subunit">
    <text evidence="15">Component of the ARISC complex. Component of the BRCA1-A complex. Component of the BRISC complex. Binds polyubiquitin.</text>
</comment>
<evidence type="ECO:0000256" key="2">
    <source>
        <dbReference type="ARBA" id="ARBA00019438"/>
    </source>
</evidence>
<keyword evidence="3 15" id="KW-0963">Cytoplasm</keyword>
<dbReference type="GO" id="GO:0006915">
    <property type="term" value="P:apoptotic process"/>
    <property type="evidence" value="ECO:0007669"/>
    <property type="project" value="UniProtKB-UniRule"/>
</dbReference>
<evidence type="ECO:0000256" key="1">
    <source>
        <dbReference type="ARBA" id="ARBA00004123"/>
    </source>
</evidence>
<evidence type="ECO:0000256" key="8">
    <source>
        <dbReference type="ARBA" id="ARBA00022776"/>
    </source>
</evidence>
<dbReference type="GO" id="GO:0051301">
    <property type="term" value="P:cell division"/>
    <property type="evidence" value="ECO:0007669"/>
    <property type="project" value="UniProtKB-UniRule"/>
</dbReference>
<dbReference type="PANTHER" id="PTHR15189:SF7">
    <property type="entry name" value="BRISC AND BRCA1-A COMPLEX MEMBER 2"/>
    <property type="match status" value="1"/>
</dbReference>
<protein>
    <recommendedName>
        <fullName evidence="2 15">BRISC and BRCA1-A complex member 2</fullName>
    </recommendedName>
</protein>
<evidence type="ECO:0000256" key="11">
    <source>
        <dbReference type="ARBA" id="ARBA00023204"/>
    </source>
</evidence>
<evidence type="ECO:0000256" key="10">
    <source>
        <dbReference type="ARBA" id="ARBA00022853"/>
    </source>
</evidence>
<evidence type="ECO:0000256" key="12">
    <source>
        <dbReference type="ARBA" id="ARBA00023242"/>
    </source>
</evidence>
<organism evidence="16">
    <name type="scientific">Graphocephala atropunctata</name>
    <dbReference type="NCBI Taxonomy" id="36148"/>
    <lineage>
        <taxon>Eukaryota</taxon>
        <taxon>Metazoa</taxon>
        <taxon>Ecdysozoa</taxon>
        <taxon>Arthropoda</taxon>
        <taxon>Hexapoda</taxon>
        <taxon>Insecta</taxon>
        <taxon>Pterygota</taxon>
        <taxon>Neoptera</taxon>
        <taxon>Paraneoptera</taxon>
        <taxon>Hemiptera</taxon>
        <taxon>Auchenorrhyncha</taxon>
        <taxon>Membracoidea</taxon>
        <taxon>Cicadellidae</taxon>
        <taxon>Cicadellinae</taxon>
        <taxon>Cicadellini</taxon>
        <taxon>Graphocephala</taxon>
    </lineage>
</organism>
<dbReference type="AlphaFoldDB" id="A0A1B6LS01"/>
<evidence type="ECO:0000256" key="13">
    <source>
        <dbReference type="ARBA" id="ARBA00023306"/>
    </source>
</evidence>
<dbReference type="GO" id="GO:0006302">
    <property type="term" value="P:double-strand break repair"/>
    <property type="evidence" value="ECO:0007669"/>
    <property type="project" value="UniProtKB-UniRule"/>
</dbReference>
<keyword evidence="13 15" id="KW-0131">Cell cycle</keyword>
<evidence type="ECO:0000256" key="14">
    <source>
        <dbReference type="ARBA" id="ARBA00025766"/>
    </source>
</evidence>
<evidence type="ECO:0000256" key="6">
    <source>
        <dbReference type="ARBA" id="ARBA00022737"/>
    </source>
</evidence>
<keyword evidence="4 15" id="KW-0132">Cell division</keyword>
<accession>A0A1B6LS01</accession>
<dbReference type="PANTHER" id="PTHR15189">
    <property type="entry name" value="BRISC AND BRCA1-A COMPLEX MEMBER 2"/>
    <property type="match status" value="1"/>
</dbReference>
<dbReference type="GO" id="GO:0007095">
    <property type="term" value="P:mitotic G2 DNA damage checkpoint signaling"/>
    <property type="evidence" value="ECO:0007669"/>
    <property type="project" value="UniProtKB-UniRule"/>
</dbReference>
<keyword evidence="12 15" id="KW-0539">Nucleus</keyword>
<dbReference type="GO" id="GO:0070552">
    <property type="term" value="C:BRISC complex"/>
    <property type="evidence" value="ECO:0007669"/>
    <property type="project" value="UniProtKB-UniRule"/>
</dbReference>
<evidence type="ECO:0000256" key="4">
    <source>
        <dbReference type="ARBA" id="ARBA00022618"/>
    </source>
</evidence>
<keyword evidence="7 15" id="KW-0227">DNA damage</keyword>
<dbReference type="InterPro" id="IPR010358">
    <property type="entry name" value="BRE"/>
</dbReference>
<proteinExistence type="inferred from homology"/>
<dbReference type="EMBL" id="GEBQ01013531">
    <property type="protein sequence ID" value="JAT26446.1"/>
    <property type="molecule type" value="Transcribed_RNA"/>
</dbReference>
<keyword evidence="9 15" id="KW-0833">Ubl conjugation pathway</keyword>
<evidence type="ECO:0000256" key="15">
    <source>
        <dbReference type="RuleBase" id="RU368019"/>
    </source>
</evidence>
<comment type="function">
    <text evidence="15">May play a role in homeostasis or cellular differentiation in cells of neural, epithelial and germline origins. May also act as a death receptor-associated anti-apoptotic protein, which inhibits the mitochondrial apoptotic pathway.</text>
</comment>
<dbReference type="GO" id="GO:0005737">
    <property type="term" value="C:cytoplasm"/>
    <property type="evidence" value="ECO:0007669"/>
    <property type="project" value="UniProtKB-SubCell"/>
</dbReference>
<sequence>MMCDTVCSSLEHLVKDVLRSKIGICAREIELVQLSTGKPALEKKVNVAIDDRFKLKIPVSDQFMTWEVVFNCSLPNCPPDFDLGDIDFFSSLTLDSAEELLPSLNEWNHRKDKALINVISELRSAYLKYQVERLESIDNRCAFDYASLITESRISADQVEVFIDNSIVHFLIKPDINLPLILPFGVSDEDYIILLSVRYGAHGSVRSTSLLTSPDVVQRIRTNLELPRNIKADESLSEYVDFVARSAENQVVMITLNWQEKRKQFILELLKYLGRSVLSYDALEYNHASFLLEKDGFVCVLEVMIPRVFPTKSPEYRLLSVYSPNVEGEPLVKYLQLPFSESWEISIMVDQALNVVTNKKIEDFRDYCERAYQLPK</sequence>
<name>A0A1B6LS01_9HEMI</name>
<dbReference type="GO" id="GO:0031593">
    <property type="term" value="F:polyubiquitin modification-dependent protein binding"/>
    <property type="evidence" value="ECO:0007669"/>
    <property type="project" value="UniProtKB-UniRule"/>
</dbReference>
<keyword evidence="10 15" id="KW-0156">Chromatin regulator</keyword>
<dbReference type="Pfam" id="PF06113">
    <property type="entry name" value="BRE"/>
    <property type="match status" value="1"/>
</dbReference>
<dbReference type="GO" id="GO:0006325">
    <property type="term" value="P:chromatin organization"/>
    <property type="evidence" value="ECO:0007669"/>
    <property type="project" value="UniProtKB-UniRule"/>
</dbReference>
<reference evidence="16" key="1">
    <citation type="submission" date="2015-11" db="EMBL/GenBank/DDBJ databases">
        <title>De novo transcriptome assembly of four potential Pierce s Disease insect vectors from Arizona vineyards.</title>
        <authorList>
            <person name="Tassone E.E."/>
        </authorList>
    </citation>
    <scope>NUCLEOTIDE SEQUENCE</scope>
</reference>
<keyword evidence="11 15" id="KW-0234">DNA repair</keyword>
<comment type="similarity">
    <text evidence="14 15">Belongs to the BABAM2 family.</text>
</comment>
<comment type="subcellular location">
    <subcellularLocation>
        <location evidence="15">Cytoplasm</location>
    </subcellularLocation>
    <subcellularLocation>
        <location evidence="1 15">Nucleus</location>
    </subcellularLocation>
    <text evidence="15">Localizes at sites of DNA damage at double-strand breaks (DSBs).</text>
</comment>
<dbReference type="GO" id="GO:0010212">
    <property type="term" value="P:response to ionizing radiation"/>
    <property type="evidence" value="ECO:0007669"/>
    <property type="project" value="UniProtKB-UniRule"/>
</dbReference>
<dbReference type="GO" id="GO:0045739">
    <property type="term" value="P:positive regulation of DNA repair"/>
    <property type="evidence" value="ECO:0007669"/>
    <property type="project" value="UniProtKB-UniRule"/>
</dbReference>
<comment type="domain">
    <text evidence="15">Contains 2 ubiquitin-conjugating enzyme family-like (UEV-like) regions. These regions lack the critical Cys residues required for ubiquitination but retain the ability to bind ubiquitin.</text>
</comment>
<evidence type="ECO:0000256" key="9">
    <source>
        <dbReference type="ARBA" id="ARBA00022786"/>
    </source>
</evidence>
<evidence type="ECO:0000313" key="16">
    <source>
        <dbReference type="EMBL" id="JAT26446.1"/>
    </source>
</evidence>
<keyword evidence="6" id="KW-0677">Repeat</keyword>